<dbReference type="InterPro" id="IPR050125">
    <property type="entry name" value="GPCR_opsins"/>
</dbReference>
<keyword evidence="4 8" id="KW-0297">G-protein coupled receptor</keyword>
<keyword evidence="5 9" id="KW-0472">Membrane</keyword>
<dbReference type="CDD" id="cd00637">
    <property type="entry name" value="7tm_classA_rhodopsin-like"/>
    <property type="match status" value="4"/>
</dbReference>
<sequence>MALMALNRYYKIVKPAKYQTLFTKKFIISSASAVWAVVIVNAVVSIFAFGFPSYVHPAFAVPVIWFPMPISRPILVFNSYLPYPVIIFCYWKIHRAVKMHNANVSWQSANVEDVRVSKVLSVTVAAFLSLWLPAQTLTVVSFRVTIPRQLALFTTLLIFSSSFINPFIYGFMNSAFRDEFKKCFVLWKKQSVEIKESRMNHSIVWQQMQERNTATVVFETVIFTLTMILSLFGNLMVCYAVRRNPRLRSSSNYYIISLALTDISIALFTMPLSVVLLATGKWPFGTFLSRFATISTLSLTNISTSTMALMALNRYYKIVKPAKYQTIFTKKFIISTALGVWAAFVSLALLSVLAFGSRNDMNSAFEVPGTTFPMPVAKLTAVVIFYSPYAVIIFCYWKVYKTVKIHNANVSWQSANVQDVRVYKILLVTVVGFLSLWLPSQTIFLMSLYIVLPRQLKLFATFLIYSSSFINPDILELWSELRERNTVTVVFETFLFILAMILSLFGNLMVCYAVRRNPGLCRRPSNYYIISLALTDISLALSTMPWSVILLATGKWPFGTFLTYFATISKLSLTNISVWTMVLMALNRYYKIVKPTKYQCVFTKKFIVSSALAVWATFIVISLLFIVTFRFSNHVCPAFALPLTTYEMPISLPTLIFITFLPYPIVIFWYWKVYRAIKMHNANISWQNANVEDVRVAKILFITVVGFVSLWLPAQIIYLVSYHRRLPRQLTFLATLFIFSSSFINPFIYGFMNRSFRNEFKKCLILKTKQSVDMELSHRKPGPVNTATVLFETGLVTLVMVLSFLGNLMVCHAIRRNPRLRCPSNYYLISLALTDIFQAVLVMPLSVFLLAMERWPFGTPMCYVSAITKLSLSKTSLLTMALMALNRYYKIVRPASYQSVFTKRFIVITASAAWVTMVLMSLIFAFAPDSRPQEDLSFAVCRVSFGQFVSVVLIIMYLPYFVIGFCYWKIYRVVRMHNANISWQSANVEHVKITKTLLVTIVGFAILWVPAHAVFVAFLFELYVPHQLKFMVTFFVFTSSCVNPFIYGFMNRAFRHEFKKILTTRNNPIASDSGSAQN</sequence>
<evidence type="ECO:0000256" key="8">
    <source>
        <dbReference type="RuleBase" id="RU000688"/>
    </source>
</evidence>
<feature type="transmembrane region" description="Helical" evidence="9">
    <location>
        <begin position="527"/>
        <end position="552"/>
    </location>
</feature>
<feature type="transmembrane region" description="Helical" evidence="9">
    <location>
        <begin position="490"/>
        <end position="515"/>
    </location>
</feature>
<protein>
    <recommendedName>
        <fullName evidence="10">G-protein coupled receptors family 1 profile domain-containing protein</fullName>
    </recommendedName>
</protein>
<feature type="transmembrane region" description="Helical" evidence="9">
    <location>
        <begin position="70"/>
        <end position="91"/>
    </location>
</feature>
<proteinExistence type="inferred from homology"/>
<organism evidence="11 12">
    <name type="scientific">Pocillopora damicornis</name>
    <name type="common">Cauliflower coral</name>
    <name type="synonym">Millepora damicornis</name>
    <dbReference type="NCBI Taxonomy" id="46731"/>
    <lineage>
        <taxon>Eukaryota</taxon>
        <taxon>Metazoa</taxon>
        <taxon>Cnidaria</taxon>
        <taxon>Anthozoa</taxon>
        <taxon>Hexacorallia</taxon>
        <taxon>Scleractinia</taxon>
        <taxon>Astrocoeniina</taxon>
        <taxon>Pocilloporidae</taxon>
        <taxon>Pocillopora</taxon>
    </lineage>
</organism>
<keyword evidence="2 8" id="KW-0812">Transmembrane</keyword>
<dbReference type="Gene3D" id="1.20.1070.10">
    <property type="entry name" value="Rhodopsin 7-helix transmembrane proteins"/>
    <property type="match status" value="4"/>
</dbReference>
<comment type="similarity">
    <text evidence="8">Belongs to the G-protein coupled receptor 1 family.</text>
</comment>
<evidence type="ECO:0000256" key="3">
    <source>
        <dbReference type="ARBA" id="ARBA00022989"/>
    </source>
</evidence>
<evidence type="ECO:0000259" key="10">
    <source>
        <dbReference type="PROSITE" id="PS50262"/>
    </source>
</evidence>
<feature type="transmembrane region" description="Helical" evidence="9">
    <location>
        <begin position="947"/>
        <end position="968"/>
    </location>
</feature>
<feature type="domain" description="G-protein coupled receptors family 1 profile" evidence="10">
    <location>
        <begin position="233"/>
        <end position="475"/>
    </location>
</feature>
<evidence type="ECO:0000313" key="12">
    <source>
        <dbReference type="Proteomes" id="UP000275408"/>
    </source>
</evidence>
<evidence type="ECO:0000256" key="1">
    <source>
        <dbReference type="ARBA" id="ARBA00004141"/>
    </source>
</evidence>
<feature type="transmembrane region" description="Helical" evidence="9">
    <location>
        <begin position="1030"/>
        <end position="1050"/>
    </location>
</feature>
<feature type="transmembrane region" description="Helical" evidence="9">
    <location>
        <begin position="564"/>
        <end position="586"/>
    </location>
</feature>
<evidence type="ECO:0000256" key="9">
    <source>
        <dbReference type="SAM" id="Phobius"/>
    </source>
</evidence>
<feature type="transmembrane region" description="Helical" evidence="9">
    <location>
        <begin position="650"/>
        <end position="671"/>
    </location>
</feature>
<comment type="caution">
    <text evidence="11">The sequence shown here is derived from an EMBL/GenBank/DDBJ whole genome shotgun (WGS) entry which is preliminary data.</text>
</comment>
<dbReference type="PROSITE" id="PS00237">
    <property type="entry name" value="G_PROTEIN_RECEP_F1_1"/>
    <property type="match status" value="3"/>
</dbReference>
<evidence type="ECO:0000256" key="7">
    <source>
        <dbReference type="ARBA" id="ARBA00023224"/>
    </source>
</evidence>
<feature type="transmembrane region" description="Helical" evidence="9">
    <location>
        <begin position="606"/>
        <end position="629"/>
    </location>
</feature>
<reference evidence="11 12" key="1">
    <citation type="journal article" date="2018" name="Sci. Rep.">
        <title>Comparative analysis of the Pocillopora damicornis genome highlights role of immune system in coral evolution.</title>
        <authorList>
            <person name="Cunning R."/>
            <person name="Bay R.A."/>
            <person name="Gillette P."/>
            <person name="Baker A.C."/>
            <person name="Traylor-Knowles N."/>
        </authorList>
    </citation>
    <scope>NUCLEOTIDE SEQUENCE [LARGE SCALE GENOMIC DNA]</scope>
    <source>
        <strain evidence="11">RSMAS</strain>
        <tissue evidence="11">Whole animal</tissue>
    </source>
</reference>
<evidence type="ECO:0000313" key="11">
    <source>
        <dbReference type="EMBL" id="RMX60740.1"/>
    </source>
</evidence>
<dbReference type="PRINTS" id="PR00237">
    <property type="entry name" value="GPCRRHODOPSN"/>
</dbReference>
<dbReference type="SUPFAM" id="SSF81321">
    <property type="entry name" value="Family A G protein-coupled receptor-like"/>
    <property type="match status" value="4"/>
</dbReference>
<feature type="domain" description="G-protein coupled receptors family 1 profile" evidence="10">
    <location>
        <begin position="806"/>
        <end position="1047"/>
    </location>
</feature>
<feature type="transmembrane region" description="Helical" evidence="9">
    <location>
        <begin position="826"/>
        <end position="851"/>
    </location>
</feature>
<dbReference type="InterPro" id="IPR017452">
    <property type="entry name" value="GPCR_Rhodpsn_7TM"/>
</dbReference>
<feature type="transmembrane region" description="Helical" evidence="9">
    <location>
        <begin position="863"/>
        <end position="885"/>
    </location>
</feature>
<feature type="transmembrane region" description="Helical" evidence="9">
    <location>
        <begin position="221"/>
        <end position="241"/>
    </location>
</feature>
<feature type="transmembrane region" description="Helical" evidence="9">
    <location>
        <begin position="699"/>
        <end position="720"/>
    </location>
</feature>
<accession>A0A3M6V4G5</accession>
<feature type="transmembrane region" description="Helical" evidence="9">
    <location>
        <begin position="425"/>
        <end position="452"/>
    </location>
</feature>
<gene>
    <name evidence="11" type="ORF">pdam_00006807</name>
</gene>
<keyword evidence="3 9" id="KW-1133">Transmembrane helix</keyword>
<evidence type="ECO:0000256" key="2">
    <source>
        <dbReference type="ARBA" id="ARBA00022692"/>
    </source>
</evidence>
<comment type="subcellular location">
    <subcellularLocation>
        <location evidence="1">Membrane</location>
        <topology evidence="1">Multi-pass membrane protein</topology>
    </subcellularLocation>
</comment>
<dbReference type="SMART" id="SM01381">
    <property type="entry name" value="7TM_GPCR_Srsx"/>
    <property type="match status" value="1"/>
</dbReference>
<dbReference type="GO" id="GO:0004930">
    <property type="term" value="F:G protein-coupled receptor activity"/>
    <property type="evidence" value="ECO:0007669"/>
    <property type="project" value="UniProtKB-KW"/>
</dbReference>
<dbReference type="PROSITE" id="PS50262">
    <property type="entry name" value="G_PROTEIN_RECEP_F1_2"/>
    <property type="match status" value="4"/>
</dbReference>
<feature type="transmembrane region" description="Helical" evidence="9">
    <location>
        <begin position="150"/>
        <end position="172"/>
    </location>
</feature>
<dbReference type="GO" id="GO:0016020">
    <property type="term" value="C:membrane"/>
    <property type="evidence" value="ECO:0007669"/>
    <property type="project" value="UniProtKB-SubCell"/>
</dbReference>
<dbReference type="PANTHER" id="PTHR24240">
    <property type="entry name" value="OPSIN"/>
    <property type="match status" value="1"/>
</dbReference>
<dbReference type="OrthoDB" id="5957871at2759"/>
<feature type="transmembrane region" description="Helical" evidence="9">
    <location>
        <begin position="905"/>
        <end position="927"/>
    </location>
</feature>
<feature type="transmembrane region" description="Helical" evidence="9">
    <location>
        <begin position="376"/>
        <end position="397"/>
    </location>
</feature>
<keyword evidence="6 8" id="KW-0675">Receptor</keyword>
<feature type="transmembrane region" description="Helical" evidence="9">
    <location>
        <begin position="291"/>
        <end position="312"/>
    </location>
</feature>
<dbReference type="InterPro" id="IPR000276">
    <property type="entry name" value="GPCR_Rhodpsn"/>
</dbReference>
<dbReference type="Pfam" id="PF00001">
    <property type="entry name" value="7tm_1"/>
    <property type="match status" value="4"/>
</dbReference>
<dbReference type="Proteomes" id="UP000275408">
    <property type="component" value="Unassembled WGS sequence"/>
</dbReference>
<keyword evidence="12" id="KW-1185">Reference proteome</keyword>
<keyword evidence="7 8" id="KW-0807">Transducer</keyword>
<feature type="domain" description="G-protein coupled receptors family 1 profile" evidence="10">
    <location>
        <begin position="506"/>
        <end position="749"/>
    </location>
</feature>
<evidence type="ECO:0000256" key="4">
    <source>
        <dbReference type="ARBA" id="ARBA00023040"/>
    </source>
</evidence>
<feature type="transmembrane region" description="Helical" evidence="9">
    <location>
        <begin position="332"/>
        <end position="356"/>
    </location>
</feature>
<evidence type="ECO:0000256" key="6">
    <source>
        <dbReference type="ARBA" id="ARBA00023170"/>
    </source>
</evidence>
<feature type="transmembrane region" description="Helical" evidence="9">
    <location>
        <begin position="26"/>
        <end position="50"/>
    </location>
</feature>
<feature type="domain" description="G-protein coupled receptors family 1 profile" evidence="10">
    <location>
        <begin position="1"/>
        <end position="169"/>
    </location>
</feature>
<feature type="transmembrane region" description="Helical" evidence="9">
    <location>
        <begin position="732"/>
        <end position="752"/>
    </location>
</feature>
<dbReference type="AlphaFoldDB" id="A0A3M6V4G5"/>
<name>A0A3M6V4G5_POCDA</name>
<dbReference type="EMBL" id="RCHS01000121">
    <property type="protein sequence ID" value="RMX60740.1"/>
    <property type="molecule type" value="Genomic_DNA"/>
</dbReference>
<feature type="transmembrane region" description="Helical" evidence="9">
    <location>
        <begin position="253"/>
        <end position="279"/>
    </location>
</feature>
<feature type="transmembrane region" description="Helical" evidence="9">
    <location>
        <begin position="997"/>
        <end position="1024"/>
    </location>
</feature>
<evidence type="ECO:0000256" key="5">
    <source>
        <dbReference type="ARBA" id="ARBA00023136"/>
    </source>
</evidence>